<sequence>MTMALTDQDIEAIAIVSQAMSSGFILAGATIMAPFASDPKISPLGMLLGVAQSHIDGLASALATLEPTTRDNLIASVPAQLKAIIERAGS</sequence>
<accession>A0ABM7G2K2</accession>
<keyword evidence="1" id="KW-0472">Membrane</keyword>
<reference evidence="2" key="1">
    <citation type="submission" date="2018-07" db="EMBL/GenBank/DDBJ databases">
        <title>Complete genome sequence of Sphingomonas bisphenolicum strain AO1, a bisphenol A degradative bacterium isolated from Japanese farm field.</title>
        <authorList>
            <person name="Murakami M."/>
            <person name="Koh M."/>
            <person name="Koba S."/>
            <person name="Matsumura Y."/>
        </authorList>
    </citation>
    <scope>NUCLEOTIDE SEQUENCE</scope>
    <source>
        <strain evidence="2">AO1</strain>
    </source>
</reference>
<dbReference type="EMBL" id="AP018817">
    <property type="protein sequence ID" value="BBF70220.1"/>
    <property type="molecule type" value="Genomic_DNA"/>
</dbReference>
<gene>
    <name evidence="2" type="ORF">SBA_ch1_24200</name>
</gene>
<keyword evidence="1" id="KW-0812">Transmembrane</keyword>
<keyword evidence="1" id="KW-1133">Transmembrane helix</keyword>
<proteinExistence type="predicted"/>
<dbReference type="Proteomes" id="UP001059971">
    <property type="component" value="Chromosome 1"/>
</dbReference>
<name>A0ABM7G2K2_9SPHN</name>
<evidence type="ECO:0000256" key="1">
    <source>
        <dbReference type="SAM" id="Phobius"/>
    </source>
</evidence>
<organism evidence="2 3">
    <name type="scientific">Sphingomonas bisphenolicum</name>
    <dbReference type="NCBI Taxonomy" id="296544"/>
    <lineage>
        <taxon>Bacteria</taxon>
        <taxon>Pseudomonadati</taxon>
        <taxon>Pseudomonadota</taxon>
        <taxon>Alphaproteobacteria</taxon>
        <taxon>Sphingomonadales</taxon>
        <taxon>Sphingomonadaceae</taxon>
        <taxon>Sphingomonas</taxon>
    </lineage>
</organism>
<protein>
    <submittedName>
        <fullName evidence="2">Uncharacterized protein</fullName>
    </submittedName>
</protein>
<keyword evidence="3" id="KW-1185">Reference proteome</keyword>
<evidence type="ECO:0000313" key="3">
    <source>
        <dbReference type="Proteomes" id="UP001059971"/>
    </source>
</evidence>
<feature type="transmembrane region" description="Helical" evidence="1">
    <location>
        <begin position="12"/>
        <end position="36"/>
    </location>
</feature>
<evidence type="ECO:0000313" key="2">
    <source>
        <dbReference type="EMBL" id="BBF70220.1"/>
    </source>
</evidence>